<protein>
    <submittedName>
        <fullName evidence="1">TIGR04338 family metallohydrolase</fullName>
    </submittedName>
</protein>
<name>A0ABX8SBJ1_9ACTN</name>
<accession>A0ABX8SBJ1</accession>
<organism evidence="1 2">
    <name type="scientific">Skermania pinensis</name>
    <dbReference type="NCBI Taxonomy" id="39122"/>
    <lineage>
        <taxon>Bacteria</taxon>
        <taxon>Bacillati</taxon>
        <taxon>Actinomycetota</taxon>
        <taxon>Actinomycetes</taxon>
        <taxon>Mycobacteriales</taxon>
        <taxon>Gordoniaceae</taxon>
        <taxon>Skermania</taxon>
    </lineage>
</organism>
<reference evidence="1" key="1">
    <citation type="submission" date="2021-07" db="EMBL/GenBank/DDBJ databases">
        <title>Candidatus Kaistella beijingensis sp. nov. isolated from a municipal wastewater treatment plant is involved in sludge foaming.</title>
        <authorList>
            <person name="Song Y."/>
            <person name="Liu S.-J."/>
        </authorList>
    </citation>
    <scope>NUCLEOTIDE SEQUENCE</scope>
    <source>
        <strain evidence="1">DSM 43998</strain>
    </source>
</reference>
<gene>
    <name evidence="1" type="ORF">KV203_18895</name>
</gene>
<keyword evidence="2" id="KW-1185">Reference proteome</keyword>
<evidence type="ECO:0000313" key="1">
    <source>
        <dbReference type="EMBL" id="QXQ13815.1"/>
    </source>
</evidence>
<dbReference type="Proteomes" id="UP000887023">
    <property type="component" value="Chromosome"/>
</dbReference>
<dbReference type="RefSeq" id="WP_066473543.1">
    <property type="nucleotide sequence ID" value="NZ_CBCRUZ010000015.1"/>
</dbReference>
<proteinExistence type="predicted"/>
<sequence length="178" mass="19718">MSPGRSPAARPRDVQRSRVYDAEQLLRTLFDHADAVPGRTIEAYGTRLTLPVERRFGSVAAVQDYTDRLLALTWVGARWPRAAIAVRVRARAGHRAAHYEPDTSTLALPEQGRAARWALRELVVLHELTHHLDSAPATHAAHGPEFCGRQLELVDEVIGAEAAFLLRTTYLQCGVRLG</sequence>
<dbReference type="InterPro" id="IPR027595">
    <property type="entry name" value="CHP04338"/>
</dbReference>
<evidence type="ECO:0000313" key="2">
    <source>
        <dbReference type="Proteomes" id="UP000887023"/>
    </source>
</evidence>
<dbReference type="NCBIfam" id="TIGR04338">
    <property type="entry name" value="HEXXH_Rv0185"/>
    <property type="match status" value="1"/>
</dbReference>
<dbReference type="EMBL" id="CP079105">
    <property type="protein sequence ID" value="QXQ13815.1"/>
    <property type="molecule type" value="Genomic_DNA"/>
</dbReference>